<feature type="transmembrane region" description="Helical" evidence="1">
    <location>
        <begin position="48"/>
        <end position="66"/>
    </location>
</feature>
<dbReference type="EMBL" id="DQ890022">
    <property type="protein sequence ID" value="ABT15599.1"/>
    <property type="molecule type" value="Genomic_DNA"/>
</dbReference>
<sequence>MYMMRPLESFSPEFMPSNLWANFLSGEAIRAGGAIFLLGLVARTALGAIFRMSFAVFLAGMVCTGLKNPVSPKKSKFMFGLFLP</sequence>
<gene>
    <name evidence="2" type="primary">n314R</name>
    <name evidence="2" type="ORF">FR483_n314R</name>
</gene>
<keyword evidence="1" id="KW-1133">Transmembrane helix</keyword>
<accession>A7J718</accession>
<dbReference type="GeneID" id="5469870"/>
<organismHost>
    <name type="scientific">Paramecium bursaria</name>
    <dbReference type="NCBI Taxonomy" id="74790"/>
</organismHost>
<reference evidence="2 3" key="1">
    <citation type="journal article" date="2007" name="Virology">
        <title>Sequence and annotation of the 314-kb MT325 and the 321-kb FR483 viruses that infect Chlorella Pbi.</title>
        <authorList>
            <person name="Fitzgerald L.A."/>
            <person name="Graves M.V."/>
            <person name="Li X."/>
            <person name="Feldblyum T."/>
            <person name="Hartigan J."/>
            <person name="Van Etten J.L."/>
        </authorList>
    </citation>
    <scope>NUCLEOTIDE SEQUENCE [LARGE SCALE GENOMIC DNA]</scope>
    <source>
        <strain evidence="2 3">FR483</strain>
    </source>
</reference>
<evidence type="ECO:0000313" key="2">
    <source>
        <dbReference type="EMBL" id="ABT15599.1"/>
    </source>
</evidence>
<dbReference type="Proteomes" id="UP000204095">
    <property type="component" value="Segment"/>
</dbReference>
<dbReference type="RefSeq" id="YP_001425946.1">
    <property type="nucleotide sequence ID" value="NC_008603.1"/>
</dbReference>
<proteinExistence type="predicted"/>
<evidence type="ECO:0000313" key="3">
    <source>
        <dbReference type="Proteomes" id="UP000204095"/>
    </source>
</evidence>
<dbReference type="KEGG" id="vg:5469870"/>
<protein>
    <submittedName>
        <fullName evidence="2">Uncharacterized protein n314R</fullName>
    </submittedName>
</protein>
<name>A7J718_PBCVF</name>
<keyword evidence="1" id="KW-0472">Membrane</keyword>
<organism evidence="2 3">
    <name type="scientific">Paramecium bursaria Chlorella virus FR483</name>
    <name type="common">PBCV-FR483</name>
    <dbReference type="NCBI Taxonomy" id="399781"/>
    <lineage>
        <taxon>Viruses</taxon>
        <taxon>Varidnaviria</taxon>
        <taxon>Bamfordvirae</taxon>
        <taxon>Nucleocytoviricota</taxon>
        <taxon>Megaviricetes</taxon>
        <taxon>Algavirales</taxon>
        <taxon>Phycodnaviridae</taxon>
        <taxon>Chlorovirus</taxon>
        <taxon>Chlorovirus conductrix</taxon>
        <taxon>Paramecium bursaria Chlorella virus A1</taxon>
    </lineage>
</organism>
<evidence type="ECO:0000256" key="1">
    <source>
        <dbReference type="SAM" id="Phobius"/>
    </source>
</evidence>
<feature type="transmembrane region" description="Helical" evidence="1">
    <location>
        <begin position="20"/>
        <end position="42"/>
    </location>
</feature>
<keyword evidence="1" id="KW-0812">Transmembrane</keyword>